<dbReference type="InterPro" id="IPR001969">
    <property type="entry name" value="Aspartic_peptidase_AS"/>
</dbReference>
<dbReference type="Proteomes" id="UP001151760">
    <property type="component" value="Unassembled WGS sequence"/>
</dbReference>
<evidence type="ECO:0000313" key="2">
    <source>
        <dbReference type="EMBL" id="GJT06598.1"/>
    </source>
</evidence>
<name>A0ABQ5AYV1_9ASTR</name>
<sequence length="716" mass="81781">MDDADSAEVKMVKLEKSKEEVELFEALKHKSVLIESENHKLDAELDMGDSSNYMTEEMLEKLGFVRIDYSDYGRRMVRDAQVEIHGFTFLVDFYVIEYANEGDPSIEEKDMGIFLEELDEIMEEVGSTSEELVKIGKASRNKNYSVNKLTPPSFKIEEIQPSSSTAPPPIYRPLTQKKDQGKNEGHGNYVLLVKVNVVVEMSALADTGASVSVLPYSLYQNLRLGSPMPYHSNITIADNTQAKAMGEPRVKTILNNFENDGDEDWLGCFEVGRDEDGYPKYGPVVPSFLDIEDDMERELAMEAYFNPFKNIIVFKKLIDFLGSLLVQLKNTDWGNEGHGLYKKKVTMNTPPNPLIAKYEKKNHGGMIEYTLQTVTNANLKWKDLSFDETLKEMMKLQYIHEDGDVFVDYSWERALSIDGDVYPELCGREHMLTVPEFEVLLELYTPSDLEHRLFAMYFGKLEVDDEEFNYDAYWKKIERPTNTNQGQSLIRKPLMRIVHKLIVGSLIHRMGSRERCQKRDLWMMNALEESRGINLAWVIAEHLSKHGPGLKDSSLICGGHYVTKIAKSLGYFVDNEIEKCSKHIECVKWTTKMLPGELDLDEYKLLGSTELPMPERGNVWRDSMSMRNNYMLEHSMPILYHLADQASFTYPTYDPPNIPPYPYPYIPYPHLYTHYPNIGNQSYAGADFGTSSVPSSGYDVGGSSRGFDDDDDAMEG</sequence>
<reference evidence="2" key="2">
    <citation type="submission" date="2022-01" db="EMBL/GenBank/DDBJ databases">
        <authorList>
            <person name="Yamashiro T."/>
            <person name="Shiraishi A."/>
            <person name="Satake H."/>
            <person name="Nakayama K."/>
        </authorList>
    </citation>
    <scope>NUCLEOTIDE SEQUENCE</scope>
</reference>
<gene>
    <name evidence="2" type="ORF">Tco_0841060</name>
</gene>
<dbReference type="PROSITE" id="PS00141">
    <property type="entry name" value="ASP_PROTEASE"/>
    <property type="match status" value="1"/>
</dbReference>
<keyword evidence="3" id="KW-1185">Reference proteome</keyword>
<proteinExistence type="predicted"/>
<accession>A0ABQ5AYV1</accession>
<reference evidence="2" key="1">
    <citation type="journal article" date="2022" name="Int. J. Mol. Sci.">
        <title>Draft Genome of Tanacetum Coccineum: Genomic Comparison of Closely Related Tanacetum-Family Plants.</title>
        <authorList>
            <person name="Yamashiro T."/>
            <person name="Shiraishi A."/>
            <person name="Nakayama K."/>
            <person name="Satake H."/>
        </authorList>
    </citation>
    <scope>NUCLEOTIDE SEQUENCE</scope>
</reference>
<organism evidence="2 3">
    <name type="scientific">Tanacetum coccineum</name>
    <dbReference type="NCBI Taxonomy" id="301880"/>
    <lineage>
        <taxon>Eukaryota</taxon>
        <taxon>Viridiplantae</taxon>
        <taxon>Streptophyta</taxon>
        <taxon>Embryophyta</taxon>
        <taxon>Tracheophyta</taxon>
        <taxon>Spermatophyta</taxon>
        <taxon>Magnoliopsida</taxon>
        <taxon>eudicotyledons</taxon>
        <taxon>Gunneridae</taxon>
        <taxon>Pentapetalae</taxon>
        <taxon>asterids</taxon>
        <taxon>campanulids</taxon>
        <taxon>Asterales</taxon>
        <taxon>Asteraceae</taxon>
        <taxon>Asteroideae</taxon>
        <taxon>Anthemideae</taxon>
        <taxon>Anthemidinae</taxon>
        <taxon>Tanacetum</taxon>
    </lineage>
</organism>
<dbReference type="Gene3D" id="2.40.70.10">
    <property type="entry name" value="Acid Proteases"/>
    <property type="match status" value="1"/>
</dbReference>
<comment type="caution">
    <text evidence="2">The sequence shown here is derived from an EMBL/GenBank/DDBJ whole genome shotgun (WGS) entry which is preliminary data.</text>
</comment>
<dbReference type="EMBL" id="BQNB010012682">
    <property type="protein sequence ID" value="GJT06598.1"/>
    <property type="molecule type" value="Genomic_DNA"/>
</dbReference>
<evidence type="ECO:0000256" key="1">
    <source>
        <dbReference type="SAM" id="MobiDB-lite"/>
    </source>
</evidence>
<evidence type="ECO:0000313" key="3">
    <source>
        <dbReference type="Proteomes" id="UP001151760"/>
    </source>
</evidence>
<feature type="region of interest" description="Disordered" evidence="1">
    <location>
        <begin position="694"/>
        <end position="716"/>
    </location>
</feature>
<feature type="region of interest" description="Disordered" evidence="1">
    <location>
        <begin position="158"/>
        <end position="182"/>
    </location>
</feature>
<dbReference type="InterPro" id="IPR021109">
    <property type="entry name" value="Peptidase_aspartic_dom_sf"/>
</dbReference>
<protein>
    <submittedName>
        <fullName evidence="2">Ribonuclease H-like domain-containing protein</fullName>
    </submittedName>
</protein>